<keyword evidence="2" id="KW-1185">Reference proteome</keyword>
<dbReference type="OrthoDB" id="10023262at2759"/>
<evidence type="ECO:0000313" key="2">
    <source>
        <dbReference type="Proteomes" id="UP000821853"/>
    </source>
</evidence>
<organism evidence="1 2">
    <name type="scientific">Haemaphysalis longicornis</name>
    <name type="common">Bush tick</name>
    <dbReference type="NCBI Taxonomy" id="44386"/>
    <lineage>
        <taxon>Eukaryota</taxon>
        <taxon>Metazoa</taxon>
        <taxon>Ecdysozoa</taxon>
        <taxon>Arthropoda</taxon>
        <taxon>Chelicerata</taxon>
        <taxon>Arachnida</taxon>
        <taxon>Acari</taxon>
        <taxon>Parasitiformes</taxon>
        <taxon>Ixodida</taxon>
        <taxon>Ixodoidea</taxon>
        <taxon>Ixodidae</taxon>
        <taxon>Haemaphysalinae</taxon>
        <taxon>Haemaphysalis</taxon>
    </lineage>
</organism>
<name>A0A9J6GPQ2_HAELO</name>
<gene>
    <name evidence="1" type="ORF">HPB48_014719</name>
</gene>
<dbReference type="AlphaFoldDB" id="A0A9J6GPQ2"/>
<protein>
    <submittedName>
        <fullName evidence="1">Uncharacterized protein</fullName>
    </submittedName>
</protein>
<dbReference type="Proteomes" id="UP000821853">
    <property type="component" value="Unassembled WGS sequence"/>
</dbReference>
<accession>A0A9J6GPQ2</accession>
<proteinExistence type="predicted"/>
<sequence length="61" mass="7435">MSRMRWLSISSCCKRILEQWDELKLHFTMCKDKYHCYDAEILSEVYDPVNKLYMVFLNPVL</sequence>
<reference evidence="1 2" key="1">
    <citation type="journal article" date="2020" name="Cell">
        <title>Large-Scale Comparative Analyses of Tick Genomes Elucidate Their Genetic Diversity and Vector Capacities.</title>
        <authorList>
            <consortium name="Tick Genome and Microbiome Consortium (TIGMIC)"/>
            <person name="Jia N."/>
            <person name="Wang J."/>
            <person name="Shi W."/>
            <person name="Du L."/>
            <person name="Sun Y."/>
            <person name="Zhan W."/>
            <person name="Jiang J.F."/>
            <person name="Wang Q."/>
            <person name="Zhang B."/>
            <person name="Ji P."/>
            <person name="Bell-Sakyi L."/>
            <person name="Cui X.M."/>
            <person name="Yuan T.T."/>
            <person name="Jiang B.G."/>
            <person name="Yang W.F."/>
            <person name="Lam T.T."/>
            <person name="Chang Q.C."/>
            <person name="Ding S.J."/>
            <person name="Wang X.J."/>
            <person name="Zhu J.G."/>
            <person name="Ruan X.D."/>
            <person name="Zhao L."/>
            <person name="Wei J.T."/>
            <person name="Ye R.Z."/>
            <person name="Que T.C."/>
            <person name="Du C.H."/>
            <person name="Zhou Y.H."/>
            <person name="Cheng J.X."/>
            <person name="Dai P.F."/>
            <person name="Guo W.B."/>
            <person name="Han X.H."/>
            <person name="Huang E.J."/>
            <person name="Li L.F."/>
            <person name="Wei W."/>
            <person name="Gao Y.C."/>
            <person name="Liu J.Z."/>
            <person name="Shao H.Z."/>
            <person name="Wang X."/>
            <person name="Wang C.C."/>
            <person name="Yang T.C."/>
            <person name="Huo Q.B."/>
            <person name="Li W."/>
            <person name="Chen H.Y."/>
            <person name="Chen S.E."/>
            <person name="Zhou L.G."/>
            <person name="Ni X.B."/>
            <person name="Tian J.H."/>
            <person name="Sheng Y."/>
            <person name="Liu T."/>
            <person name="Pan Y.S."/>
            <person name="Xia L.Y."/>
            <person name="Li J."/>
            <person name="Zhao F."/>
            <person name="Cao W.C."/>
        </authorList>
    </citation>
    <scope>NUCLEOTIDE SEQUENCE [LARGE SCALE GENOMIC DNA]</scope>
    <source>
        <strain evidence="1">HaeL-2018</strain>
    </source>
</reference>
<dbReference type="VEuPathDB" id="VectorBase:HLOH_052608"/>
<dbReference type="EMBL" id="JABSTR010000008">
    <property type="protein sequence ID" value="KAH9377347.1"/>
    <property type="molecule type" value="Genomic_DNA"/>
</dbReference>
<evidence type="ECO:0000313" key="1">
    <source>
        <dbReference type="EMBL" id="KAH9377347.1"/>
    </source>
</evidence>
<comment type="caution">
    <text evidence="1">The sequence shown here is derived from an EMBL/GenBank/DDBJ whole genome shotgun (WGS) entry which is preliminary data.</text>
</comment>